<dbReference type="Gene3D" id="1.20.120.530">
    <property type="entry name" value="GntR ligand-binding domain-like"/>
    <property type="match status" value="1"/>
</dbReference>
<keyword evidence="1" id="KW-0805">Transcription regulation</keyword>
<dbReference type="InterPro" id="IPR008920">
    <property type="entry name" value="TF_FadR/GntR_C"/>
</dbReference>
<evidence type="ECO:0000313" key="6">
    <source>
        <dbReference type="EMBL" id="UWX72627.1"/>
    </source>
</evidence>
<dbReference type="SUPFAM" id="SSF48008">
    <property type="entry name" value="GntR ligand-binding domain-like"/>
    <property type="match status" value="1"/>
</dbReference>
<dbReference type="InterPro" id="IPR036388">
    <property type="entry name" value="WH-like_DNA-bd_sf"/>
</dbReference>
<evidence type="ECO:0000256" key="2">
    <source>
        <dbReference type="ARBA" id="ARBA00023125"/>
    </source>
</evidence>
<sequence length="247" mass="27427">MPFQPIETKRLYSQIAAQITELIDAGEFIVGERLPAERDLSARLGVSRSSLREALIALEIEGSIEVRSGSGIFVKQRGKPAAAAATANATNAADAANPAAAPRMHAVSPFDVIRARAYLEPEIAIQAVRHASDAQIETVLARLEKLRAGKVGDPQLNEYDRQFHLSLAEASGNSAYVVLLDQLWIHRTTPLYMTLEQHFFSTQWWAESMDEHEEIYAALNERDVRRISLAMGLHMQHAEQRLAGQFK</sequence>
<evidence type="ECO:0000313" key="5">
    <source>
        <dbReference type="EMBL" id="KGC12723.1"/>
    </source>
</evidence>
<evidence type="ECO:0000256" key="3">
    <source>
        <dbReference type="ARBA" id="ARBA00023163"/>
    </source>
</evidence>
<evidence type="ECO:0000259" key="4">
    <source>
        <dbReference type="PROSITE" id="PS50949"/>
    </source>
</evidence>
<dbReference type="AlphaFoldDB" id="A0AAW7R2Q9"/>
<accession>A0AAW7R2Q9</accession>
<dbReference type="CDD" id="cd07377">
    <property type="entry name" value="WHTH_GntR"/>
    <property type="match status" value="1"/>
</dbReference>
<dbReference type="KEGG" id="bgo:BM43_4574"/>
<dbReference type="PANTHER" id="PTHR43537:SF5">
    <property type="entry name" value="UXU OPERON TRANSCRIPTIONAL REGULATOR"/>
    <property type="match status" value="1"/>
</dbReference>
<dbReference type="PRINTS" id="PR00035">
    <property type="entry name" value="HTHGNTR"/>
</dbReference>
<evidence type="ECO:0000256" key="1">
    <source>
        <dbReference type="ARBA" id="ARBA00023015"/>
    </source>
</evidence>
<dbReference type="InterPro" id="IPR036390">
    <property type="entry name" value="WH_DNA-bd_sf"/>
</dbReference>
<dbReference type="PROSITE" id="PS50949">
    <property type="entry name" value="HTH_GNTR"/>
    <property type="match status" value="1"/>
</dbReference>
<keyword evidence="3" id="KW-0804">Transcription</keyword>
<dbReference type="Pfam" id="PF00392">
    <property type="entry name" value="GntR"/>
    <property type="match status" value="1"/>
</dbReference>
<keyword evidence="2" id="KW-0238">DNA-binding</keyword>
<dbReference type="Proteomes" id="UP000029590">
    <property type="component" value="Unassembled WGS sequence"/>
</dbReference>
<dbReference type="GO" id="GO:0003677">
    <property type="term" value="F:DNA binding"/>
    <property type="evidence" value="ECO:0007669"/>
    <property type="project" value="UniProtKB-KW"/>
</dbReference>
<protein>
    <submittedName>
        <fullName evidence="6">FadR family transcriptional regulator</fullName>
    </submittedName>
</protein>
<dbReference type="Proteomes" id="UP001059745">
    <property type="component" value="Chromosome 2"/>
</dbReference>
<dbReference type="Gene3D" id="1.10.10.10">
    <property type="entry name" value="Winged helix-like DNA-binding domain superfamily/Winged helix DNA-binding domain"/>
    <property type="match status" value="1"/>
</dbReference>
<dbReference type="PANTHER" id="PTHR43537">
    <property type="entry name" value="TRANSCRIPTIONAL REGULATOR, GNTR FAMILY"/>
    <property type="match status" value="1"/>
</dbReference>
<gene>
    <name evidence="5" type="ORF">DM48_3201</name>
    <name evidence="6" type="ORF">NYZ96_29845</name>
</gene>
<dbReference type="SMART" id="SM00895">
    <property type="entry name" value="FCD"/>
    <property type="match status" value="1"/>
</dbReference>
<dbReference type="InterPro" id="IPR011711">
    <property type="entry name" value="GntR_C"/>
</dbReference>
<evidence type="ECO:0000313" key="7">
    <source>
        <dbReference type="Proteomes" id="UP000029590"/>
    </source>
</evidence>
<dbReference type="EMBL" id="JPGG01000016">
    <property type="protein sequence ID" value="KGC12723.1"/>
    <property type="molecule type" value="Genomic_DNA"/>
</dbReference>
<dbReference type="EMBL" id="CP104215">
    <property type="protein sequence ID" value="UWX72627.1"/>
    <property type="molecule type" value="Genomic_DNA"/>
</dbReference>
<dbReference type="InterPro" id="IPR000524">
    <property type="entry name" value="Tscrpt_reg_HTH_GntR"/>
</dbReference>
<dbReference type="RefSeq" id="WP_036056852.1">
    <property type="nucleotide sequence ID" value="NZ_CADEPT010000002.1"/>
</dbReference>
<reference evidence="5 7" key="1">
    <citation type="submission" date="2014-04" db="EMBL/GenBank/DDBJ databases">
        <authorList>
            <person name="Bishop-Lilly K.A."/>
            <person name="Broomall S.M."/>
            <person name="Chain P.S."/>
            <person name="Chertkov O."/>
            <person name="Coyne S.R."/>
            <person name="Daligault H.E."/>
            <person name="Davenport K.W."/>
            <person name="Erkkila T."/>
            <person name="Frey K.G."/>
            <person name="Gibbons H.S."/>
            <person name="Gu W."/>
            <person name="Jaissle J."/>
            <person name="Johnson S.L."/>
            <person name="Koroleva G.I."/>
            <person name="Ladner J.T."/>
            <person name="Lo C.-C."/>
            <person name="Minogue T.D."/>
            <person name="Munk C."/>
            <person name="Palacios G.F."/>
            <person name="Redden C.L."/>
            <person name="Rosenzweig C.N."/>
            <person name="Scholz M.B."/>
            <person name="Teshima H."/>
            <person name="Xu Y."/>
        </authorList>
    </citation>
    <scope>NUCLEOTIDE SEQUENCE [LARGE SCALE GENOMIC DNA]</scope>
    <source>
        <strain evidence="7">gladioli</strain>
        <strain evidence="5">Gladioli</strain>
    </source>
</reference>
<dbReference type="SMART" id="SM00345">
    <property type="entry name" value="HTH_GNTR"/>
    <property type="match status" value="1"/>
</dbReference>
<name>A0AAW7R2Q9_BURGA</name>
<reference evidence="6" key="2">
    <citation type="submission" date="2022-09" db="EMBL/GenBank/DDBJ databases">
        <title>Genomic of Burkholderia gladioli.</title>
        <authorList>
            <person name="Wu H."/>
        </authorList>
    </citation>
    <scope>NUCLEOTIDE SEQUENCE</scope>
    <source>
        <strain evidence="6">ZN-S4</strain>
    </source>
</reference>
<dbReference type="Pfam" id="PF07729">
    <property type="entry name" value="FCD"/>
    <property type="match status" value="1"/>
</dbReference>
<proteinExistence type="predicted"/>
<dbReference type="GO" id="GO:0003700">
    <property type="term" value="F:DNA-binding transcription factor activity"/>
    <property type="evidence" value="ECO:0007669"/>
    <property type="project" value="InterPro"/>
</dbReference>
<feature type="domain" description="HTH gntR-type" evidence="4">
    <location>
        <begin position="9"/>
        <end position="77"/>
    </location>
</feature>
<dbReference type="SUPFAM" id="SSF46785">
    <property type="entry name" value="Winged helix' DNA-binding domain"/>
    <property type="match status" value="1"/>
</dbReference>
<organism evidence="5 7">
    <name type="scientific">Burkholderia gladioli</name>
    <name type="common">Pseudomonas marginata</name>
    <name type="synonym">Phytomonas marginata</name>
    <dbReference type="NCBI Taxonomy" id="28095"/>
    <lineage>
        <taxon>Bacteria</taxon>
        <taxon>Pseudomonadati</taxon>
        <taxon>Pseudomonadota</taxon>
        <taxon>Betaproteobacteria</taxon>
        <taxon>Burkholderiales</taxon>
        <taxon>Burkholderiaceae</taxon>
        <taxon>Burkholderia</taxon>
    </lineage>
</organism>